<dbReference type="AlphaFoldDB" id="M1VDW9"/>
<evidence type="ECO:0000256" key="3">
    <source>
        <dbReference type="SAM" id="MobiDB-lite"/>
    </source>
</evidence>
<dbReference type="PANTHER" id="PTHR46551">
    <property type="entry name" value="SAP DOMAIN-CONTAINING RIBONUCLEOPROTEIN"/>
    <property type="match status" value="1"/>
</dbReference>
<dbReference type="EMBL" id="AP006495">
    <property type="protein sequence ID" value="BAM81062.1"/>
    <property type="molecule type" value="Genomic_DNA"/>
</dbReference>
<name>M1VDW9_CYAM1</name>
<dbReference type="OrthoDB" id="79455at2759"/>
<feature type="compositionally biased region" description="Low complexity" evidence="3">
    <location>
        <begin position="102"/>
        <end position="116"/>
    </location>
</feature>
<dbReference type="Gene3D" id="1.10.720.30">
    <property type="entry name" value="SAP domain"/>
    <property type="match status" value="1"/>
</dbReference>
<evidence type="ECO:0000256" key="2">
    <source>
        <dbReference type="ARBA" id="ARBA00046328"/>
    </source>
</evidence>
<dbReference type="InterPro" id="IPR052240">
    <property type="entry name" value="SAP_domain_ribonucleoprotein"/>
</dbReference>
<keyword evidence="1" id="KW-0597">Phosphoprotein</keyword>
<evidence type="ECO:0000256" key="1">
    <source>
        <dbReference type="ARBA" id="ARBA00022553"/>
    </source>
</evidence>
<protein>
    <recommendedName>
        <fullName evidence="4">SAP domain-containing protein</fullName>
    </recommendedName>
</protein>
<gene>
    <name evidence="5" type="ORF">CYME_CMM216C</name>
</gene>
<organism evidence="5 6">
    <name type="scientific">Cyanidioschyzon merolae (strain NIES-3377 / 10D)</name>
    <name type="common">Unicellular red alga</name>
    <dbReference type="NCBI Taxonomy" id="280699"/>
    <lineage>
        <taxon>Eukaryota</taxon>
        <taxon>Rhodophyta</taxon>
        <taxon>Bangiophyceae</taxon>
        <taxon>Cyanidiales</taxon>
        <taxon>Cyanidiaceae</taxon>
        <taxon>Cyanidioschyzon</taxon>
    </lineage>
</organism>
<dbReference type="STRING" id="280699.M1VDW9"/>
<dbReference type="SUPFAM" id="SSF68906">
    <property type="entry name" value="SAP domain"/>
    <property type="match status" value="1"/>
</dbReference>
<dbReference type="GO" id="GO:0016973">
    <property type="term" value="P:poly(A)+ mRNA export from nucleus"/>
    <property type="evidence" value="ECO:0007669"/>
    <property type="project" value="TreeGrafter"/>
</dbReference>
<evidence type="ECO:0000313" key="6">
    <source>
        <dbReference type="Proteomes" id="UP000007014"/>
    </source>
</evidence>
<dbReference type="Pfam" id="PF02037">
    <property type="entry name" value="SAP"/>
    <property type="match status" value="1"/>
</dbReference>
<evidence type="ECO:0000313" key="5">
    <source>
        <dbReference type="EMBL" id="BAM81062.1"/>
    </source>
</evidence>
<dbReference type="InterPro" id="IPR003034">
    <property type="entry name" value="SAP_dom"/>
</dbReference>
<dbReference type="KEGG" id="cme:CYME_CMM216C"/>
<dbReference type="GeneID" id="16994899"/>
<feature type="region of interest" description="Disordered" evidence="3">
    <location>
        <begin position="15"/>
        <end position="137"/>
    </location>
</feature>
<dbReference type="HOGENOM" id="CLU_1201340_0_0_1"/>
<proteinExistence type="inferred from homology"/>
<feature type="domain" description="SAP" evidence="4">
    <location>
        <begin position="3"/>
        <end position="37"/>
    </location>
</feature>
<dbReference type="RefSeq" id="XP_005537098.1">
    <property type="nucleotide sequence ID" value="XM_005537041.1"/>
</dbReference>
<dbReference type="PROSITE" id="PS50800">
    <property type="entry name" value="SAP"/>
    <property type="match status" value="1"/>
</dbReference>
<dbReference type="Gramene" id="CMM216CT">
    <property type="protein sequence ID" value="CMM216CT"/>
    <property type="gene ID" value="CMM216C"/>
</dbReference>
<dbReference type="InterPro" id="IPR036361">
    <property type="entry name" value="SAP_dom_sf"/>
</dbReference>
<dbReference type="SMART" id="SM00513">
    <property type="entry name" value="SAP"/>
    <property type="match status" value="1"/>
</dbReference>
<sequence length="231" mass="25939">MDVANMKVAELRCELERRGLDTTGKKQELQERLQKALEQEAHGETSAAEAVPSKGDKEAEAESAEHGTRPERGDQQSASNQEQGALEAGAEDTGTGNLDTTSAPRASAPAPENSSSPEKETRKLTDEELEQFLTPAEREEVAKTMARAARFGVPYGGLPAELRRAALNRYRKRRRFEKALEKHGGLVPVDEAEEERRRKRMERFGLSKPVLELEAEERERKRYENKPEKTR</sequence>
<feature type="compositionally biased region" description="Basic and acidic residues" evidence="3">
    <location>
        <begin position="217"/>
        <end position="231"/>
    </location>
</feature>
<dbReference type="GO" id="GO:0005634">
    <property type="term" value="C:nucleus"/>
    <property type="evidence" value="ECO:0007669"/>
    <property type="project" value="TreeGrafter"/>
</dbReference>
<feature type="compositionally biased region" description="Basic and acidic residues" evidence="3">
    <location>
        <begin position="117"/>
        <end position="126"/>
    </location>
</feature>
<keyword evidence="6" id="KW-1185">Reference proteome</keyword>
<evidence type="ECO:0000259" key="4">
    <source>
        <dbReference type="PROSITE" id="PS50800"/>
    </source>
</evidence>
<dbReference type="PANTHER" id="PTHR46551:SF1">
    <property type="entry name" value="SAP DOMAIN-CONTAINING RIBONUCLEOPROTEIN"/>
    <property type="match status" value="1"/>
</dbReference>
<feature type="compositionally biased region" description="Basic and acidic residues" evidence="3">
    <location>
        <begin position="15"/>
        <end position="43"/>
    </location>
</feature>
<dbReference type="Proteomes" id="UP000007014">
    <property type="component" value="Chromosome 13"/>
</dbReference>
<comment type="similarity">
    <text evidence="2">Belongs to the SAP domain-containing ribonucleoprotein family.</text>
</comment>
<reference evidence="5 6" key="2">
    <citation type="journal article" date="2007" name="BMC Biol.">
        <title>A 100%-complete sequence reveals unusually simple genomic features in the hot-spring red alga Cyanidioschyzon merolae.</title>
        <authorList>
            <person name="Nozaki H."/>
            <person name="Takano H."/>
            <person name="Misumi O."/>
            <person name="Terasawa K."/>
            <person name="Matsuzaki M."/>
            <person name="Maruyama S."/>
            <person name="Nishida K."/>
            <person name="Yagisawa F."/>
            <person name="Yoshida Y."/>
            <person name="Fujiwara T."/>
            <person name="Takio S."/>
            <person name="Tamura K."/>
            <person name="Chung S.J."/>
            <person name="Nakamura S."/>
            <person name="Kuroiwa H."/>
            <person name="Tanaka K."/>
            <person name="Sato N."/>
            <person name="Kuroiwa T."/>
        </authorList>
    </citation>
    <scope>NUCLEOTIDE SEQUENCE [LARGE SCALE GENOMIC DNA]</scope>
    <source>
        <strain evidence="5 6">10D</strain>
    </source>
</reference>
<feature type="compositionally biased region" description="Basic and acidic residues" evidence="3">
    <location>
        <begin position="54"/>
        <end position="74"/>
    </location>
</feature>
<dbReference type="OMA" id="MTEDNIQ"/>
<feature type="region of interest" description="Disordered" evidence="3">
    <location>
        <begin position="191"/>
        <end position="231"/>
    </location>
</feature>
<reference evidence="5 6" key="1">
    <citation type="journal article" date="2004" name="Nature">
        <title>Genome sequence of the ultrasmall unicellular red alga Cyanidioschyzon merolae 10D.</title>
        <authorList>
            <person name="Matsuzaki M."/>
            <person name="Misumi O."/>
            <person name="Shin-i T."/>
            <person name="Maruyama S."/>
            <person name="Takahara M."/>
            <person name="Miyagishima S."/>
            <person name="Mori T."/>
            <person name="Nishida K."/>
            <person name="Yagisawa F."/>
            <person name="Nishida K."/>
            <person name="Yoshida Y."/>
            <person name="Nishimura Y."/>
            <person name="Nakao S."/>
            <person name="Kobayashi T."/>
            <person name="Momoyama Y."/>
            <person name="Higashiyama T."/>
            <person name="Minoda A."/>
            <person name="Sano M."/>
            <person name="Nomoto H."/>
            <person name="Oishi K."/>
            <person name="Hayashi H."/>
            <person name="Ohta F."/>
            <person name="Nishizaka S."/>
            <person name="Haga S."/>
            <person name="Miura S."/>
            <person name="Morishita T."/>
            <person name="Kabeya Y."/>
            <person name="Terasawa K."/>
            <person name="Suzuki Y."/>
            <person name="Ishii Y."/>
            <person name="Asakawa S."/>
            <person name="Takano H."/>
            <person name="Ohta N."/>
            <person name="Kuroiwa H."/>
            <person name="Tanaka K."/>
            <person name="Shimizu N."/>
            <person name="Sugano S."/>
            <person name="Sato N."/>
            <person name="Nozaki H."/>
            <person name="Ogasawara N."/>
            <person name="Kohara Y."/>
            <person name="Kuroiwa T."/>
        </authorList>
    </citation>
    <scope>NUCLEOTIDE SEQUENCE [LARGE SCALE GENOMIC DNA]</scope>
    <source>
        <strain evidence="5 6">10D</strain>
    </source>
</reference>
<accession>M1VDW9</accession>